<evidence type="ECO:0000256" key="3">
    <source>
        <dbReference type="ARBA" id="ARBA00022801"/>
    </source>
</evidence>
<proteinExistence type="predicted"/>
<dbReference type="RefSeq" id="WP_204785626.1">
    <property type="nucleotide sequence ID" value="NZ_JACJKU010000165.1"/>
</dbReference>
<keyword evidence="7" id="KW-0482">Metalloprotease</keyword>
<dbReference type="EMBL" id="JACJKU010000165">
    <property type="protein sequence ID" value="MBM6941422.1"/>
    <property type="molecule type" value="Genomic_DNA"/>
</dbReference>
<evidence type="ECO:0000259" key="6">
    <source>
        <dbReference type="Pfam" id="PF00413"/>
    </source>
</evidence>
<keyword evidence="2" id="KW-0479">Metal-binding</keyword>
<dbReference type="CDD" id="cd04268">
    <property type="entry name" value="ZnMc_MMP_like"/>
    <property type="match status" value="1"/>
</dbReference>
<feature type="region of interest" description="Disordered" evidence="5">
    <location>
        <begin position="31"/>
        <end position="56"/>
    </location>
</feature>
<accession>A0ABS2GYQ6</accession>
<reference evidence="7 8" key="1">
    <citation type="journal article" date="2021" name="Sci. Rep.">
        <title>The distribution of antibiotic resistance genes in chicken gut microbiota commensals.</title>
        <authorList>
            <person name="Juricova H."/>
            <person name="Matiasovicova J."/>
            <person name="Kubasova T."/>
            <person name="Cejkova D."/>
            <person name="Rychlik I."/>
        </authorList>
    </citation>
    <scope>NUCLEOTIDE SEQUENCE [LARGE SCALE GENOMIC DNA]</scope>
    <source>
        <strain evidence="7 8">An574</strain>
    </source>
</reference>
<sequence length="209" mass="23765">MWFYNDNHQFQRQTDNSITYLKTALHQLDTQSNGKSKANTNAQHQQSTIDSQNDEFRGRWTNREATIFIDMNNQVFKQAMEEAVQAWNNTGAFKFRIVKSRQQADIVATTSNNQNNQAAGLTEMSVSTMSGYFTSGHIYLNKAYLLNPVYNYSHERIVNTAEHELGHAIGLSHNNAQSVMQPSGSFFSIQNTDVQAVNNLYSKKPEKSN</sequence>
<feature type="domain" description="Peptidase M10 metallopeptidase" evidence="6">
    <location>
        <begin position="70"/>
        <end position="201"/>
    </location>
</feature>
<protein>
    <submittedName>
        <fullName evidence="7">Matrixin family metalloprotease</fullName>
    </submittedName>
</protein>
<dbReference type="SUPFAM" id="SSF55486">
    <property type="entry name" value="Metalloproteases ('zincins'), catalytic domain"/>
    <property type="match status" value="1"/>
</dbReference>
<evidence type="ECO:0000313" key="8">
    <source>
        <dbReference type="Proteomes" id="UP000785625"/>
    </source>
</evidence>
<evidence type="ECO:0000256" key="1">
    <source>
        <dbReference type="ARBA" id="ARBA00022670"/>
    </source>
</evidence>
<evidence type="ECO:0000256" key="5">
    <source>
        <dbReference type="SAM" id="MobiDB-lite"/>
    </source>
</evidence>
<dbReference type="InterPro" id="IPR024079">
    <property type="entry name" value="MetalloPept_cat_dom_sf"/>
</dbReference>
<keyword evidence="3" id="KW-0378">Hydrolase</keyword>
<evidence type="ECO:0000256" key="2">
    <source>
        <dbReference type="ARBA" id="ARBA00022723"/>
    </source>
</evidence>
<dbReference type="InterPro" id="IPR001818">
    <property type="entry name" value="Pept_M10_metallopeptidase"/>
</dbReference>
<evidence type="ECO:0000256" key="4">
    <source>
        <dbReference type="ARBA" id="ARBA00022833"/>
    </source>
</evidence>
<dbReference type="GO" id="GO:0008237">
    <property type="term" value="F:metallopeptidase activity"/>
    <property type="evidence" value="ECO:0007669"/>
    <property type="project" value="UniProtKB-KW"/>
</dbReference>
<name>A0ABS2GYQ6_9LACO</name>
<dbReference type="Pfam" id="PF00413">
    <property type="entry name" value="Peptidase_M10"/>
    <property type="match status" value="1"/>
</dbReference>
<keyword evidence="4" id="KW-0862">Zinc</keyword>
<dbReference type="Gene3D" id="3.40.390.10">
    <property type="entry name" value="Collagenase (Catalytic Domain)"/>
    <property type="match status" value="1"/>
</dbReference>
<dbReference type="Proteomes" id="UP000785625">
    <property type="component" value="Unassembled WGS sequence"/>
</dbReference>
<evidence type="ECO:0000313" key="7">
    <source>
        <dbReference type="EMBL" id="MBM6941422.1"/>
    </source>
</evidence>
<keyword evidence="8" id="KW-1185">Reference proteome</keyword>
<gene>
    <name evidence="7" type="ORF">H5975_08320</name>
</gene>
<comment type="caution">
    <text evidence="7">The sequence shown here is derived from an EMBL/GenBank/DDBJ whole genome shotgun (WGS) entry which is preliminary data.</text>
</comment>
<feature type="compositionally biased region" description="Polar residues" evidence="5">
    <location>
        <begin position="31"/>
        <end position="51"/>
    </location>
</feature>
<organism evidence="7 8">
    <name type="scientific">Limosilactobacillus coleohominis</name>
    <dbReference type="NCBI Taxonomy" id="181675"/>
    <lineage>
        <taxon>Bacteria</taxon>
        <taxon>Bacillati</taxon>
        <taxon>Bacillota</taxon>
        <taxon>Bacilli</taxon>
        <taxon>Lactobacillales</taxon>
        <taxon>Lactobacillaceae</taxon>
        <taxon>Limosilactobacillus</taxon>
    </lineage>
</organism>
<keyword evidence="1" id="KW-0645">Protease</keyword>